<evidence type="ECO:0000313" key="2">
    <source>
        <dbReference type="Proteomes" id="UP000202420"/>
    </source>
</evidence>
<organism evidence="1 2">
    <name type="scientific">Chlorovirus heliozoae</name>
    <dbReference type="NCBI Taxonomy" id="322019"/>
    <lineage>
        <taxon>Viruses</taxon>
        <taxon>Varidnaviria</taxon>
        <taxon>Bamfordvirae</taxon>
        <taxon>Nucleocytoviricota</taxon>
        <taxon>Megaviricetes</taxon>
        <taxon>Algavirales</taxon>
        <taxon>Phycodnaviridae</taxon>
        <taxon>Chlorovirus</taxon>
    </lineage>
</organism>
<dbReference type="EMBL" id="EF101928">
    <property type="protein sequence ID" value="ABT16275.1"/>
    <property type="molecule type" value="Genomic_DNA"/>
</dbReference>
<proteinExistence type="predicted"/>
<protein>
    <submittedName>
        <fullName evidence="1">Uncharacterized protein z141R</fullName>
    </submittedName>
</protein>
<sequence length="91" mass="10933">MIISFVDIKLYRQNQLLMITLRWYQNVHRVLKGRVQILHHGYRTSHCYEKGVQRDKAEQCGRAQCCYFRSRPDGPNIPPGVRRQCTHRRLH</sequence>
<dbReference type="GeneID" id="5470435"/>
<name>A7K8A1_9PHYC</name>
<keyword evidence="2" id="KW-1185">Reference proteome</keyword>
<dbReference type="RefSeq" id="YP_001426622.1">
    <property type="nucleotide sequence ID" value="NC_008724.1"/>
</dbReference>
<reference evidence="1 2" key="1">
    <citation type="submission" date="2006-09" db="EMBL/GenBank/DDBJ databases">
        <title>Sequence and annotation of the 288-kb ATCV-1 virus that infects an endosymbiotic Chlorella strain of the heliozoon Acanthocystis turfacea.</title>
        <authorList>
            <person name="Fitzgerald L.A."/>
            <person name="Graves M.V."/>
            <person name="Li X."/>
            <person name="Pfitzner A.J.P."/>
            <person name="Hartigan J."/>
            <person name="Van Etten J.L."/>
        </authorList>
    </citation>
    <scope>NUCLEOTIDE SEQUENCE [LARGE SCALE GENOMIC DNA]</scope>
    <source>
        <strain evidence="1 2">ATCV-1</strain>
    </source>
</reference>
<accession>A7K8A1</accession>
<evidence type="ECO:0000313" key="1">
    <source>
        <dbReference type="EMBL" id="ABT16275.1"/>
    </source>
</evidence>
<dbReference type="Proteomes" id="UP000202420">
    <property type="component" value="Segment"/>
</dbReference>
<dbReference type="KEGG" id="vg:5470435"/>
<gene>
    <name evidence="1" type="primary">z141R</name>
    <name evidence="1" type="ORF">ATCV1_z141R</name>
</gene>